<keyword evidence="9" id="KW-1185">Reference proteome</keyword>
<dbReference type="GO" id="GO:0006396">
    <property type="term" value="P:RNA processing"/>
    <property type="evidence" value="ECO:0007669"/>
    <property type="project" value="InterPro"/>
</dbReference>
<comment type="caution">
    <text evidence="8">The sequence shown here is derived from an EMBL/GenBank/DDBJ whole genome shotgun (WGS) entry which is preliminary data.</text>
</comment>
<dbReference type="Pfam" id="PF00076">
    <property type="entry name" value="RRM_1"/>
    <property type="match status" value="1"/>
</dbReference>
<dbReference type="PROSITE" id="PS50102">
    <property type="entry name" value="RRM"/>
    <property type="match status" value="1"/>
</dbReference>
<dbReference type="GO" id="GO:1990904">
    <property type="term" value="C:ribonucleoprotein complex"/>
    <property type="evidence" value="ECO:0007669"/>
    <property type="project" value="InterPro"/>
</dbReference>
<feature type="domain" description="HTH La-type RNA-binding" evidence="7">
    <location>
        <begin position="110"/>
        <end position="202"/>
    </location>
</feature>
<feature type="region of interest" description="Disordered" evidence="5">
    <location>
        <begin position="1"/>
        <end position="29"/>
    </location>
</feature>
<feature type="region of interest" description="Disordered" evidence="5">
    <location>
        <begin position="52"/>
        <end position="85"/>
    </location>
</feature>
<name>A0AAE0I536_9PEZI</name>
<feature type="compositionally biased region" description="Basic and acidic residues" evidence="5">
    <location>
        <begin position="1"/>
        <end position="10"/>
    </location>
</feature>
<proteinExistence type="predicted"/>
<dbReference type="Gene3D" id="3.30.70.330">
    <property type="match status" value="1"/>
</dbReference>
<dbReference type="GO" id="GO:0003729">
    <property type="term" value="F:mRNA binding"/>
    <property type="evidence" value="ECO:0007669"/>
    <property type="project" value="TreeGrafter"/>
</dbReference>
<reference evidence="8" key="1">
    <citation type="journal article" date="2023" name="Mol. Phylogenet. Evol.">
        <title>Genome-scale phylogeny and comparative genomics of the fungal order Sordariales.</title>
        <authorList>
            <person name="Hensen N."/>
            <person name="Bonometti L."/>
            <person name="Westerberg I."/>
            <person name="Brannstrom I.O."/>
            <person name="Guillou S."/>
            <person name="Cros-Aarteil S."/>
            <person name="Calhoun S."/>
            <person name="Haridas S."/>
            <person name="Kuo A."/>
            <person name="Mondo S."/>
            <person name="Pangilinan J."/>
            <person name="Riley R."/>
            <person name="LaButti K."/>
            <person name="Andreopoulos B."/>
            <person name="Lipzen A."/>
            <person name="Chen C."/>
            <person name="Yan M."/>
            <person name="Daum C."/>
            <person name="Ng V."/>
            <person name="Clum A."/>
            <person name="Steindorff A."/>
            <person name="Ohm R.A."/>
            <person name="Martin F."/>
            <person name="Silar P."/>
            <person name="Natvig D.O."/>
            <person name="Lalanne C."/>
            <person name="Gautier V."/>
            <person name="Ament-Velasquez S.L."/>
            <person name="Kruys A."/>
            <person name="Hutchinson M.I."/>
            <person name="Powell A.J."/>
            <person name="Barry K."/>
            <person name="Miller A.N."/>
            <person name="Grigoriev I.V."/>
            <person name="Debuchy R."/>
            <person name="Gladieux P."/>
            <person name="Hiltunen Thoren M."/>
            <person name="Johannesson H."/>
        </authorList>
    </citation>
    <scope>NUCLEOTIDE SEQUENCE</scope>
    <source>
        <strain evidence="8">CBS 118394</strain>
    </source>
</reference>
<dbReference type="AlphaFoldDB" id="A0AAE0I536"/>
<feature type="compositionally biased region" description="Basic and acidic residues" evidence="5">
    <location>
        <begin position="388"/>
        <end position="408"/>
    </location>
</feature>
<dbReference type="PRINTS" id="PR00302">
    <property type="entry name" value="LUPUSLA"/>
</dbReference>
<dbReference type="SMART" id="SM00360">
    <property type="entry name" value="RRM"/>
    <property type="match status" value="1"/>
</dbReference>
<accession>A0AAE0I536</accession>
<dbReference type="InterPro" id="IPR002344">
    <property type="entry name" value="Lupus_La"/>
</dbReference>
<evidence type="ECO:0000259" key="7">
    <source>
        <dbReference type="PROSITE" id="PS50961"/>
    </source>
</evidence>
<dbReference type="PANTHER" id="PTHR22792">
    <property type="entry name" value="LUPUS LA PROTEIN-RELATED"/>
    <property type="match status" value="1"/>
</dbReference>
<dbReference type="InterPro" id="IPR036390">
    <property type="entry name" value="WH_DNA-bd_sf"/>
</dbReference>
<feature type="domain" description="RRM" evidence="6">
    <location>
        <begin position="212"/>
        <end position="291"/>
    </location>
</feature>
<dbReference type="Pfam" id="PF05383">
    <property type="entry name" value="La"/>
    <property type="match status" value="1"/>
</dbReference>
<evidence type="ECO:0000259" key="6">
    <source>
        <dbReference type="PROSITE" id="PS50102"/>
    </source>
</evidence>
<dbReference type="InterPro" id="IPR045180">
    <property type="entry name" value="La_dom_prot"/>
</dbReference>
<dbReference type="InterPro" id="IPR012677">
    <property type="entry name" value="Nucleotide-bd_a/b_plait_sf"/>
</dbReference>
<dbReference type="InterPro" id="IPR035979">
    <property type="entry name" value="RBD_domain_sf"/>
</dbReference>
<dbReference type="CDD" id="cd12291">
    <property type="entry name" value="RRM1_La"/>
    <property type="match status" value="1"/>
</dbReference>
<evidence type="ECO:0000256" key="2">
    <source>
        <dbReference type="ARBA" id="ARBA00022884"/>
    </source>
</evidence>
<gene>
    <name evidence="8" type="ORF">B0H66DRAFT_239019</name>
</gene>
<evidence type="ECO:0000313" key="9">
    <source>
        <dbReference type="Proteomes" id="UP001283341"/>
    </source>
</evidence>
<evidence type="ECO:0008006" key="10">
    <source>
        <dbReference type="Google" id="ProtNLM"/>
    </source>
</evidence>
<comment type="subcellular location">
    <subcellularLocation>
        <location evidence="1">Nucleus</location>
    </subcellularLocation>
</comment>
<dbReference type="InterPro" id="IPR000504">
    <property type="entry name" value="RRM_dom"/>
</dbReference>
<protein>
    <recommendedName>
        <fullName evidence="10">La domain-containing protein</fullName>
    </recommendedName>
</protein>
<dbReference type="SUPFAM" id="SSF54928">
    <property type="entry name" value="RNA-binding domain, RBD"/>
    <property type="match status" value="1"/>
</dbReference>
<feature type="region of interest" description="Disordered" evidence="5">
    <location>
        <begin position="303"/>
        <end position="459"/>
    </location>
</feature>
<keyword evidence="3" id="KW-0539">Nucleus</keyword>
<evidence type="ECO:0000256" key="3">
    <source>
        <dbReference type="ARBA" id="ARBA00023242"/>
    </source>
</evidence>
<sequence length="459" mass="50545">MSDTVMKDEVPAAAVAEVQSPKTEDSPAVAAENIKSEAAVEAPVEAAVDAAVEVKQEEEASTAATEADSAKDAESTEETQNGKTETNILKTTAKINYEDPKKNNKFDPSVLPVTDDPDLIRTQAEYYFSDSNLPTDKFMWELTGGPENKPVSLKTVCGFKRMRRFQPYTAVVAAVRESEHLDLEGEEGEETVKRNVAYVLSTPESQKARFAATVYVKGFGDENERTQFEAEAFFKPYGKVKSVKLRRTNEQLFKGSVFVEFASEEEADAFVKLDPAPTFKGHDLKIMKKRDYVNEKNQLIKEGKLEPSVTSKPGFWEGKNKENRGGRGGRGRGQGRGNGRGRDNRSGPRGEGDQDDWKKRRDDDRKNGFRDSRGGRGRGGRGRGGRGYGDRDRGGNHDQKSRDSRDVKMPTIQTSNDKGEVVQNGEATNGKRARDDDSSSAPPTKKVDTKAEPATTAGQ</sequence>
<evidence type="ECO:0000256" key="1">
    <source>
        <dbReference type="ARBA" id="ARBA00004123"/>
    </source>
</evidence>
<evidence type="ECO:0000256" key="4">
    <source>
        <dbReference type="PROSITE-ProRule" id="PRU00332"/>
    </source>
</evidence>
<organism evidence="8 9">
    <name type="scientific">Apodospora peruviana</name>
    <dbReference type="NCBI Taxonomy" id="516989"/>
    <lineage>
        <taxon>Eukaryota</taxon>
        <taxon>Fungi</taxon>
        <taxon>Dikarya</taxon>
        <taxon>Ascomycota</taxon>
        <taxon>Pezizomycotina</taxon>
        <taxon>Sordariomycetes</taxon>
        <taxon>Sordariomycetidae</taxon>
        <taxon>Sordariales</taxon>
        <taxon>Lasiosphaeriaceae</taxon>
        <taxon>Apodospora</taxon>
    </lineage>
</organism>
<reference evidence="8" key="2">
    <citation type="submission" date="2023-06" db="EMBL/GenBank/DDBJ databases">
        <authorList>
            <consortium name="Lawrence Berkeley National Laboratory"/>
            <person name="Haridas S."/>
            <person name="Hensen N."/>
            <person name="Bonometti L."/>
            <person name="Westerberg I."/>
            <person name="Brannstrom I.O."/>
            <person name="Guillou S."/>
            <person name="Cros-Aarteil S."/>
            <person name="Calhoun S."/>
            <person name="Kuo A."/>
            <person name="Mondo S."/>
            <person name="Pangilinan J."/>
            <person name="Riley R."/>
            <person name="Labutti K."/>
            <person name="Andreopoulos B."/>
            <person name="Lipzen A."/>
            <person name="Chen C."/>
            <person name="Yanf M."/>
            <person name="Daum C."/>
            <person name="Ng V."/>
            <person name="Clum A."/>
            <person name="Steindorff A."/>
            <person name="Ohm R."/>
            <person name="Martin F."/>
            <person name="Silar P."/>
            <person name="Natvig D."/>
            <person name="Lalanne C."/>
            <person name="Gautier V."/>
            <person name="Ament-Velasquez S.L."/>
            <person name="Kruys A."/>
            <person name="Hutchinson M.I."/>
            <person name="Powell A.J."/>
            <person name="Barry K."/>
            <person name="Miller A.N."/>
            <person name="Grigoriev I.V."/>
            <person name="Debuchy R."/>
            <person name="Gladieux P."/>
            <person name="Thoren M.H."/>
            <person name="Johannesson H."/>
        </authorList>
    </citation>
    <scope>NUCLEOTIDE SEQUENCE</scope>
    <source>
        <strain evidence="8">CBS 118394</strain>
    </source>
</reference>
<dbReference type="InterPro" id="IPR006630">
    <property type="entry name" value="La_HTH"/>
</dbReference>
<dbReference type="InterPro" id="IPR036388">
    <property type="entry name" value="WH-like_DNA-bd_sf"/>
</dbReference>
<dbReference type="PANTHER" id="PTHR22792:SF140">
    <property type="entry name" value="ACHILLES, ISOFORM A"/>
    <property type="match status" value="1"/>
</dbReference>
<keyword evidence="2 4" id="KW-0694">RNA-binding</keyword>
<dbReference type="Proteomes" id="UP001283341">
    <property type="component" value="Unassembled WGS sequence"/>
</dbReference>
<dbReference type="PROSITE" id="PS50961">
    <property type="entry name" value="HTH_LA"/>
    <property type="match status" value="1"/>
</dbReference>
<evidence type="ECO:0000256" key="5">
    <source>
        <dbReference type="SAM" id="MobiDB-lite"/>
    </source>
</evidence>
<feature type="compositionally biased region" description="Gly residues" evidence="5">
    <location>
        <begin position="326"/>
        <end position="338"/>
    </location>
</feature>
<dbReference type="SUPFAM" id="SSF46785">
    <property type="entry name" value="Winged helix' DNA-binding domain"/>
    <property type="match status" value="1"/>
</dbReference>
<dbReference type="SMART" id="SM00715">
    <property type="entry name" value="LA"/>
    <property type="match status" value="1"/>
</dbReference>
<feature type="compositionally biased region" description="Basic and acidic residues" evidence="5">
    <location>
        <begin position="340"/>
        <end position="374"/>
    </location>
</feature>
<evidence type="ECO:0000313" key="8">
    <source>
        <dbReference type="EMBL" id="KAK3318464.1"/>
    </source>
</evidence>
<dbReference type="GO" id="GO:0005634">
    <property type="term" value="C:nucleus"/>
    <property type="evidence" value="ECO:0007669"/>
    <property type="project" value="UniProtKB-SubCell"/>
</dbReference>
<dbReference type="Gene3D" id="1.10.10.10">
    <property type="entry name" value="Winged helix-like DNA-binding domain superfamily/Winged helix DNA-binding domain"/>
    <property type="match status" value="1"/>
</dbReference>
<dbReference type="EMBL" id="JAUEDM010000004">
    <property type="protein sequence ID" value="KAK3318464.1"/>
    <property type="molecule type" value="Genomic_DNA"/>
</dbReference>
<feature type="compositionally biased region" description="Basic residues" evidence="5">
    <location>
        <begin position="375"/>
        <end position="384"/>
    </location>
</feature>